<organism evidence="4 5">
    <name type="scientific">Flavisolibacter ginsenosidimutans</name>
    <dbReference type="NCBI Taxonomy" id="661481"/>
    <lineage>
        <taxon>Bacteria</taxon>
        <taxon>Pseudomonadati</taxon>
        <taxon>Bacteroidota</taxon>
        <taxon>Chitinophagia</taxon>
        <taxon>Chitinophagales</taxon>
        <taxon>Chitinophagaceae</taxon>
        <taxon>Flavisolibacter</taxon>
    </lineage>
</organism>
<evidence type="ECO:0000313" key="4">
    <source>
        <dbReference type="EMBL" id="QEC56379.1"/>
    </source>
</evidence>
<dbReference type="PANTHER" id="PTHR31005">
    <property type="entry name" value="DUF4139 DOMAIN-CONTAINING PROTEIN"/>
    <property type="match status" value="1"/>
</dbReference>
<keyword evidence="5" id="KW-1185">Reference proteome</keyword>
<dbReference type="Pfam" id="PF13600">
    <property type="entry name" value="DUF4140"/>
    <property type="match status" value="1"/>
</dbReference>
<dbReference type="OrthoDB" id="634585at2"/>
<dbReference type="InterPro" id="IPR008969">
    <property type="entry name" value="CarboxyPept-like_regulatory"/>
</dbReference>
<proteinExistence type="predicted"/>
<dbReference type="RefSeq" id="WP_146786976.1">
    <property type="nucleotide sequence ID" value="NZ_BAABIO010000001.1"/>
</dbReference>
<keyword evidence="1" id="KW-0732">Signal</keyword>
<name>A0A5B8UJQ3_9BACT</name>
<evidence type="ECO:0000259" key="2">
    <source>
        <dbReference type="Pfam" id="PF13598"/>
    </source>
</evidence>
<evidence type="ECO:0000259" key="3">
    <source>
        <dbReference type="Pfam" id="PF13600"/>
    </source>
</evidence>
<accession>A0A5B8UJQ3</accession>
<protein>
    <submittedName>
        <fullName evidence="4">Mucoidy inhibitor MuiA family protein</fullName>
    </submittedName>
</protein>
<sequence length="628" mass="69391">MRLYLLSLFFFVNAACFAQTRKLTAESVVSGVTVFSSGAQILRTANLSVLPGRTEIIFNGLSNQLEQQSLQLKADAAITLLSVQAVKDFTSQRKLEADERALLDNRASLQDKIAADTRLLQVFKKEEDMLTKNEAIGGQAGVKTEELKQALDLHRARLTEVLQKQMEIEKRILAQQKELAKVNAQVSEVGKKRDSVNYTVTALISSRETQNIKFELLYTVKDAGWYPTYDVRVTDITRPLNVLMNANVFQRSGETWKDVAVQLSTGNPGDNATPSSLQTWALNFYDPSVAWQRSQALMPGVVSGRVLDESGNAIVSASISVKGSNMGTLTDVNGFFKLQNLPANASIVVSSVGYYSKEIKAKPGYLTVNLTPSQNSLSEVVIVGYGDKKEAVEDGLAKKVMIRGASTLQGRTPGIDIVTVNTQYQPTNIVYRIDEKYTLETDGKTTTIAIKKIDVPALYEYVAVPKLDPAAFLTAKILNWQDYDLQSGESNLYYEGTFLGKTYIDLSNAGDTLSLSLGKDNGIKVSRKLLKEFSSKKFIGSNRTETKEYEITAMNTKKLPVSVTVQDQFPVSATKEIEVKDKNAPEANMNEESGLVTWTITLQPGQEKKVKMGYSVKYPKDRKVILEP</sequence>
<dbReference type="KEGG" id="fgg:FSB75_10915"/>
<dbReference type="EMBL" id="CP042433">
    <property type="protein sequence ID" value="QEC56379.1"/>
    <property type="molecule type" value="Genomic_DNA"/>
</dbReference>
<evidence type="ECO:0000313" key="5">
    <source>
        <dbReference type="Proteomes" id="UP000321204"/>
    </source>
</evidence>
<feature type="domain" description="DUF4140" evidence="3">
    <location>
        <begin position="32"/>
        <end position="130"/>
    </location>
</feature>
<dbReference type="InterPro" id="IPR011935">
    <property type="entry name" value="CHP02231"/>
</dbReference>
<dbReference type="NCBIfam" id="TIGR02231">
    <property type="entry name" value="mucoidy inhibitor MuiA family protein"/>
    <property type="match status" value="2"/>
</dbReference>
<feature type="domain" description="DUF4139" evidence="2">
    <location>
        <begin position="215"/>
        <end position="620"/>
    </location>
</feature>
<gene>
    <name evidence="4" type="ORF">FSB75_10915</name>
</gene>
<dbReference type="PANTHER" id="PTHR31005:SF8">
    <property type="entry name" value="DUF4139 DOMAIN-CONTAINING PROTEIN"/>
    <property type="match status" value="1"/>
</dbReference>
<dbReference type="Proteomes" id="UP000321204">
    <property type="component" value="Chromosome"/>
</dbReference>
<evidence type="ECO:0000256" key="1">
    <source>
        <dbReference type="SAM" id="SignalP"/>
    </source>
</evidence>
<dbReference type="SUPFAM" id="SSF49464">
    <property type="entry name" value="Carboxypeptidase regulatory domain-like"/>
    <property type="match status" value="1"/>
</dbReference>
<dbReference type="InterPro" id="IPR025554">
    <property type="entry name" value="DUF4140"/>
</dbReference>
<dbReference type="Pfam" id="PF13715">
    <property type="entry name" value="CarbopepD_reg_2"/>
    <property type="match status" value="1"/>
</dbReference>
<feature type="signal peptide" evidence="1">
    <location>
        <begin position="1"/>
        <end position="18"/>
    </location>
</feature>
<dbReference type="InterPro" id="IPR037291">
    <property type="entry name" value="DUF4139"/>
</dbReference>
<dbReference type="Gene3D" id="2.60.40.1120">
    <property type="entry name" value="Carboxypeptidase-like, regulatory domain"/>
    <property type="match status" value="1"/>
</dbReference>
<feature type="chain" id="PRO_5023080672" evidence="1">
    <location>
        <begin position="19"/>
        <end position="628"/>
    </location>
</feature>
<dbReference type="Pfam" id="PF13598">
    <property type="entry name" value="DUF4139"/>
    <property type="match status" value="1"/>
</dbReference>
<reference evidence="4 5" key="1">
    <citation type="journal article" date="2015" name="Int. J. Syst. Evol. Microbiol.">
        <title>Flavisolibacter ginsenosidimutans sp. nov., with ginsenoside-converting activity isolated from soil used for cultivating ginseng.</title>
        <authorList>
            <person name="Zhao Y."/>
            <person name="Liu Q."/>
            <person name="Kang M.S."/>
            <person name="Jin F."/>
            <person name="Yu H."/>
            <person name="Im W.T."/>
        </authorList>
    </citation>
    <scope>NUCLEOTIDE SEQUENCE [LARGE SCALE GENOMIC DNA]</scope>
    <source>
        <strain evidence="4 5">Gsoil 636</strain>
    </source>
</reference>
<dbReference type="AlphaFoldDB" id="A0A5B8UJQ3"/>